<name>A0ABR5T614_9BURK</name>
<keyword evidence="3" id="KW-1185">Reference proteome</keyword>
<reference evidence="2 3" key="1">
    <citation type="submission" date="2015-11" db="EMBL/GenBank/DDBJ databases">
        <authorList>
            <person name="Sahl J."/>
            <person name="Wagner D."/>
            <person name="Keim P."/>
        </authorList>
    </citation>
    <scope>NUCLEOTIDE SEQUENCE [LARGE SCALE GENOMIC DNA]</scope>
    <source>
        <strain evidence="2 3">BDU18</strain>
    </source>
</reference>
<sequence length="103" mass="10725">MRTSSAVASLSPRPPARRCGSAFAGASSGRELVVRRDGRMRERRAAPSPNAARDAATLRPATQPAPPPGGRGASSIDPGPRAAGDARRQHVVARASMLQQSMQ</sequence>
<dbReference type="EMBL" id="LNJQ01000004">
    <property type="protein sequence ID" value="KWZ38628.1"/>
    <property type="molecule type" value="Genomic_DNA"/>
</dbReference>
<feature type="compositionally biased region" description="Low complexity" evidence="1">
    <location>
        <begin position="46"/>
        <end position="62"/>
    </location>
</feature>
<proteinExistence type="predicted"/>
<evidence type="ECO:0000313" key="3">
    <source>
        <dbReference type="Proteomes" id="UP000070255"/>
    </source>
</evidence>
<feature type="compositionally biased region" description="Basic and acidic residues" evidence="1">
    <location>
        <begin position="32"/>
        <end position="45"/>
    </location>
</feature>
<gene>
    <name evidence="2" type="ORF">WS72_27810</name>
</gene>
<evidence type="ECO:0000256" key="1">
    <source>
        <dbReference type="SAM" id="MobiDB-lite"/>
    </source>
</evidence>
<evidence type="ECO:0000313" key="2">
    <source>
        <dbReference type="EMBL" id="KWZ38628.1"/>
    </source>
</evidence>
<dbReference type="Proteomes" id="UP000070255">
    <property type="component" value="Unassembled WGS sequence"/>
</dbReference>
<accession>A0ABR5T614</accession>
<comment type="caution">
    <text evidence="2">The sequence shown here is derived from an EMBL/GenBank/DDBJ whole genome shotgun (WGS) entry which is preliminary data.</text>
</comment>
<protein>
    <submittedName>
        <fullName evidence="2">Uncharacterized protein</fullName>
    </submittedName>
</protein>
<feature type="region of interest" description="Disordered" evidence="1">
    <location>
        <begin position="1"/>
        <end position="103"/>
    </location>
</feature>
<organism evidence="2 3">
    <name type="scientific">Burkholderia savannae</name>
    <dbReference type="NCBI Taxonomy" id="1637837"/>
    <lineage>
        <taxon>Bacteria</taxon>
        <taxon>Pseudomonadati</taxon>
        <taxon>Pseudomonadota</taxon>
        <taxon>Betaproteobacteria</taxon>
        <taxon>Burkholderiales</taxon>
        <taxon>Burkholderiaceae</taxon>
        <taxon>Burkholderia</taxon>
        <taxon>pseudomallei group</taxon>
    </lineage>
</organism>